<keyword evidence="2" id="KW-1185">Reference proteome</keyword>
<comment type="caution">
    <text evidence="1">The sequence shown here is derived from an EMBL/GenBank/DDBJ whole genome shotgun (WGS) entry which is preliminary data.</text>
</comment>
<proteinExistence type="predicted"/>
<dbReference type="AlphaFoldDB" id="A0A9N9V238"/>
<dbReference type="EMBL" id="CABFNQ020000451">
    <property type="protein sequence ID" value="CAH0015648.1"/>
    <property type="molecule type" value="Genomic_DNA"/>
</dbReference>
<protein>
    <submittedName>
        <fullName evidence="1">Uncharacterized protein</fullName>
    </submittedName>
</protein>
<accession>A0A9N9V238</accession>
<gene>
    <name evidence="1" type="ORF">CRHIZ90672A_00007839</name>
</gene>
<organism evidence="1 2">
    <name type="scientific">Clonostachys rhizophaga</name>
    <dbReference type="NCBI Taxonomy" id="160324"/>
    <lineage>
        <taxon>Eukaryota</taxon>
        <taxon>Fungi</taxon>
        <taxon>Dikarya</taxon>
        <taxon>Ascomycota</taxon>
        <taxon>Pezizomycotina</taxon>
        <taxon>Sordariomycetes</taxon>
        <taxon>Hypocreomycetidae</taxon>
        <taxon>Hypocreales</taxon>
        <taxon>Bionectriaceae</taxon>
        <taxon>Clonostachys</taxon>
    </lineage>
</organism>
<reference evidence="1" key="1">
    <citation type="submission" date="2021-10" db="EMBL/GenBank/DDBJ databases">
        <authorList>
            <person name="Piombo E."/>
        </authorList>
    </citation>
    <scope>NUCLEOTIDE SEQUENCE</scope>
</reference>
<name>A0A9N9V238_9HYPO</name>
<evidence type="ECO:0000313" key="2">
    <source>
        <dbReference type="Proteomes" id="UP000696573"/>
    </source>
</evidence>
<evidence type="ECO:0000313" key="1">
    <source>
        <dbReference type="EMBL" id="CAH0015648.1"/>
    </source>
</evidence>
<dbReference type="OrthoDB" id="5106167at2759"/>
<dbReference type="Proteomes" id="UP000696573">
    <property type="component" value="Unassembled WGS sequence"/>
</dbReference>
<sequence length="133" mass="14974">MAELRVGKVLAFALANKAELISAFTVGLLAFYLDLARSNPLGDIPGPFLARFTKLWLAKQYCAGHYEQTNITLHEKYGRPDLPWGHANWPNLFNILDPRTHGRDQQRIAKPYAMSSLVGYEAHVDDCTNIFKA</sequence>